<dbReference type="InterPro" id="IPR000073">
    <property type="entry name" value="AB_hydrolase_1"/>
</dbReference>
<accession>A0ABS4FUI9</accession>
<dbReference type="RefSeq" id="WP_210089831.1">
    <property type="nucleotide sequence ID" value="NZ_JAGGKG010000013.1"/>
</dbReference>
<dbReference type="SUPFAM" id="SSF53474">
    <property type="entry name" value="alpha/beta-Hydrolases"/>
    <property type="match status" value="1"/>
</dbReference>
<name>A0ABS4FUI9_9BACL</name>
<dbReference type="EMBL" id="JAGGKG010000013">
    <property type="protein sequence ID" value="MBP1906230.1"/>
    <property type="molecule type" value="Genomic_DNA"/>
</dbReference>
<dbReference type="Proteomes" id="UP001519272">
    <property type="component" value="Unassembled WGS sequence"/>
</dbReference>
<dbReference type="InterPro" id="IPR029058">
    <property type="entry name" value="AB_hydrolase_fold"/>
</dbReference>
<dbReference type="PANTHER" id="PTHR43358">
    <property type="entry name" value="ALPHA/BETA-HYDROLASE"/>
    <property type="match status" value="1"/>
</dbReference>
<evidence type="ECO:0000259" key="1">
    <source>
        <dbReference type="Pfam" id="PF00561"/>
    </source>
</evidence>
<dbReference type="InterPro" id="IPR052920">
    <property type="entry name" value="DNA-binding_regulatory"/>
</dbReference>
<comment type="caution">
    <text evidence="2">The sequence shown here is derived from an EMBL/GenBank/DDBJ whole genome shotgun (WGS) entry which is preliminary data.</text>
</comment>
<proteinExistence type="predicted"/>
<gene>
    <name evidence="2" type="ORF">J2Z32_002879</name>
</gene>
<dbReference type="Gene3D" id="3.40.50.1820">
    <property type="entry name" value="alpha/beta hydrolase"/>
    <property type="match status" value="1"/>
</dbReference>
<evidence type="ECO:0000313" key="2">
    <source>
        <dbReference type="EMBL" id="MBP1906230.1"/>
    </source>
</evidence>
<feature type="domain" description="AB hydrolase-1" evidence="1">
    <location>
        <begin position="86"/>
        <end position="192"/>
    </location>
</feature>
<dbReference type="Pfam" id="PF00561">
    <property type="entry name" value="Abhydrolase_1"/>
    <property type="match status" value="1"/>
</dbReference>
<dbReference type="PANTHER" id="PTHR43358:SF5">
    <property type="entry name" value="EXPORTED PROTEIN"/>
    <property type="match status" value="1"/>
</dbReference>
<sequence>MVYIIILVVLLVITVILLTLTQNVFNKITRMKVKSSDAILQSLEQAGTFTKQKFHALRKQKVHITSFDGLQLHGYIIKAVHASPRWIIIVHGYTANLHLSAQYIDLFQQEGFNILLVDQRRHGESEGEYSTYGYKEKYDVESWVTMLTTQYGKEIIVGLHGQSLGGGTVLEYLSIAQPNVKFVIADCPYSDLTELIRYQIKVLNKAPLFPLIHLVNWTLKRKAGFSLEQVSPIKAVKNSLLPVMFIHGTEDTYVPTQMSVDMYNVKQGVKKLLLIPKAIHANAFSVDAELYTAETIQFIRSSLSSLS</sequence>
<reference evidence="2 3" key="1">
    <citation type="submission" date="2021-03" db="EMBL/GenBank/DDBJ databases">
        <title>Genomic Encyclopedia of Type Strains, Phase IV (KMG-IV): sequencing the most valuable type-strain genomes for metagenomic binning, comparative biology and taxonomic classification.</title>
        <authorList>
            <person name="Goeker M."/>
        </authorList>
    </citation>
    <scope>NUCLEOTIDE SEQUENCE [LARGE SCALE GENOMIC DNA]</scope>
    <source>
        <strain evidence="2 3">DSM 14349</strain>
    </source>
</reference>
<organism evidence="2 3">
    <name type="scientific">Paenibacillus turicensis</name>
    <dbReference type="NCBI Taxonomy" id="160487"/>
    <lineage>
        <taxon>Bacteria</taxon>
        <taxon>Bacillati</taxon>
        <taxon>Bacillota</taxon>
        <taxon>Bacilli</taxon>
        <taxon>Bacillales</taxon>
        <taxon>Paenibacillaceae</taxon>
        <taxon>Paenibacillus</taxon>
    </lineage>
</organism>
<evidence type="ECO:0000313" key="3">
    <source>
        <dbReference type="Proteomes" id="UP001519272"/>
    </source>
</evidence>
<keyword evidence="3" id="KW-1185">Reference proteome</keyword>
<protein>
    <submittedName>
        <fullName evidence="2">Fermentation-respiration switch protein FrsA (DUF1100 family)</fullName>
    </submittedName>
</protein>